<dbReference type="RefSeq" id="WP_160031152.1">
    <property type="nucleotide sequence ID" value="NZ_CP041764.1"/>
</dbReference>
<evidence type="ECO:0000313" key="3">
    <source>
        <dbReference type="Proteomes" id="UP000430368"/>
    </source>
</evidence>
<keyword evidence="3" id="KW-1185">Reference proteome</keyword>
<protein>
    <recommendedName>
        <fullName evidence="1">Baseplate structural protein Gp10 C-terminal domain-containing protein</fullName>
    </recommendedName>
</protein>
<dbReference type="Pfam" id="PF21939">
    <property type="entry name" value="Gp10_C"/>
    <property type="match status" value="1"/>
</dbReference>
<reference evidence="2 3" key="1">
    <citation type="submission" date="2019-07" db="EMBL/GenBank/DDBJ databases">
        <title>Serratia dokdonensis sp. nov., an elicitor of systemic resistance in Nicotiana Tabacum.</title>
        <authorList>
            <person name="Son J.-S."/>
            <person name="Hwang Y.-J."/>
            <person name="Lee S.-Y."/>
            <person name="Ghim S.-Y."/>
        </authorList>
    </citation>
    <scope>NUCLEOTIDE SEQUENCE [LARGE SCALE GENOMIC DNA]</scope>
    <source>
        <strain evidence="2 3">KUDC3025</strain>
    </source>
</reference>
<dbReference type="Proteomes" id="UP000430368">
    <property type="component" value="Chromosome"/>
</dbReference>
<organism evidence="2 3">
    <name type="scientific">Serratia rhizosphaerae</name>
    <dbReference type="NCBI Taxonomy" id="2597702"/>
    <lineage>
        <taxon>Bacteria</taxon>
        <taxon>Pseudomonadati</taxon>
        <taxon>Pseudomonadota</taxon>
        <taxon>Gammaproteobacteria</taxon>
        <taxon>Enterobacterales</taxon>
        <taxon>Yersiniaceae</taxon>
        <taxon>Serratia</taxon>
    </lineage>
</organism>
<sequence length="271" mass="29641">MPIEQAVYISELVEDWPLGTDPQSAGDDHFRLVKKVTKNTFPNATGAITGTPENLNNLTDGITWRKSDTAVAPSYYSVDNPEVMREEIVQERASIAARTPSLDDVKNIPELLLTWQALQNLFYPVGSQYVNYTDSRSPSEILGFGVWEAVVGTLYGAGDVTDAEGITQNIGIGAQAGNFHVKNEHITPVGYHWEWETGLGGWHDHQGGTGAPGARYGSAIMGSDNDHDYGVSYTSHAEEHTHHNALDVTIGLGTANFMTPGYSAYVWRRTE</sequence>
<evidence type="ECO:0000313" key="2">
    <source>
        <dbReference type="EMBL" id="QHA89563.1"/>
    </source>
</evidence>
<proteinExistence type="predicted"/>
<evidence type="ECO:0000259" key="1">
    <source>
        <dbReference type="Pfam" id="PF21939"/>
    </source>
</evidence>
<dbReference type="InterPro" id="IPR053827">
    <property type="entry name" value="Gp10_C"/>
</dbReference>
<feature type="domain" description="Baseplate structural protein Gp10 C-terminal" evidence="1">
    <location>
        <begin position="119"/>
        <end position="270"/>
    </location>
</feature>
<name>A0ABX6GTI0_9GAMM</name>
<gene>
    <name evidence="2" type="ORF">FO014_22670</name>
</gene>
<dbReference type="EMBL" id="CP041764">
    <property type="protein sequence ID" value="QHA89563.1"/>
    <property type="molecule type" value="Genomic_DNA"/>
</dbReference>
<accession>A0ABX6GTI0</accession>